<dbReference type="GO" id="GO:0008234">
    <property type="term" value="F:cysteine-type peptidase activity"/>
    <property type="evidence" value="ECO:0007669"/>
    <property type="project" value="UniProtKB-KW"/>
</dbReference>
<sequence length="502" mass="50991">MRRTAHPATNFAARSLLAAVATGSLVAGSVASAGSVFAEPNGPDANPANVVAALVDRIAQADQRIADLRGDVAAKRQSVNRAVVDLQSARDAATAAAGAIKVSETAVADSDAKIKTAQDSFDKVVRAAYAQGNSAGALVNTLGGNDPGEAVDRATTLRIVADKQKAALGDLQAAKTRAEASRTAARAAKVQADAATAAAAERKTTAEDSITQTVATLTTQQQEQTTLSAQRELAQRALDQAKRVEDRAAQQKIYAQYVVDEQQTQQIAAPAAPAAQPAAQPAAPAAPAAQAAAPAAPAAQAGTVDSADPLAAARTFAQGIVGQASSLFSNPFGAITGQSGGAQQPAAPASQAVPGVGSMSGAQMIETVIQRGMSVIGVQYAWGGGNAWGATKGVRDGGVADSFGDFNRVGFDCSGLMAYMYAAVGIALPKYSGYQYTTGNKVPISQLKRGDMVFRGPGGTQHVAMYLGNNQILESPQSGGAVRIAPFDASTFLSQGVRVINS</sequence>
<evidence type="ECO:0000256" key="2">
    <source>
        <dbReference type="ARBA" id="ARBA00022670"/>
    </source>
</evidence>
<protein>
    <submittedName>
        <fullName evidence="7">Cell wall-associated hydrolase, NlpC family</fullName>
    </submittedName>
</protein>
<evidence type="ECO:0000256" key="1">
    <source>
        <dbReference type="ARBA" id="ARBA00007074"/>
    </source>
</evidence>
<keyword evidence="2" id="KW-0645">Protease</keyword>
<keyword evidence="3 7" id="KW-0378">Hydrolase</keyword>
<dbReference type="GO" id="GO:0006508">
    <property type="term" value="P:proteolysis"/>
    <property type="evidence" value="ECO:0007669"/>
    <property type="project" value="UniProtKB-KW"/>
</dbReference>
<feature type="domain" description="NlpC/P60" evidence="6">
    <location>
        <begin position="362"/>
        <end position="502"/>
    </location>
</feature>
<keyword evidence="4" id="KW-0788">Thiol protease</keyword>
<evidence type="ECO:0000313" key="7">
    <source>
        <dbReference type="EMBL" id="SEC52726.1"/>
    </source>
</evidence>
<evidence type="ECO:0000259" key="6">
    <source>
        <dbReference type="PROSITE" id="PS51935"/>
    </source>
</evidence>
<proteinExistence type="inferred from homology"/>
<dbReference type="PANTHER" id="PTHR47359:SF3">
    <property type="entry name" value="NLP_P60 DOMAIN-CONTAINING PROTEIN-RELATED"/>
    <property type="match status" value="1"/>
</dbReference>
<dbReference type="Gene3D" id="3.90.1720.10">
    <property type="entry name" value="endopeptidase domain like (from Nostoc punctiforme)"/>
    <property type="match status" value="1"/>
</dbReference>
<keyword evidence="8" id="KW-1185">Reference proteome</keyword>
<dbReference type="Pfam" id="PF00877">
    <property type="entry name" value="NLPC_P60"/>
    <property type="match status" value="1"/>
</dbReference>
<dbReference type="InterPro" id="IPR038765">
    <property type="entry name" value="Papain-like_cys_pep_sf"/>
</dbReference>
<feature type="chain" id="PRO_5010325397" evidence="5">
    <location>
        <begin position="39"/>
        <end position="502"/>
    </location>
</feature>
<dbReference type="InterPro" id="IPR000064">
    <property type="entry name" value="NLP_P60_dom"/>
</dbReference>
<dbReference type="AlphaFoldDB" id="A0A1H4T8G3"/>
<evidence type="ECO:0000256" key="3">
    <source>
        <dbReference type="ARBA" id="ARBA00022801"/>
    </source>
</evidence>
<dbReference type="Proteomes" id="UP000182241">
    <property type="component" value="Unassembled WGS sequence"/>
</dbReference>
<feature type="signal peptide" evidence="5">
    <location>
        <begin position="1"/>
        <end position="38"/>
    </location>
</feature>
<evidence type="ECO:0000256" key="4">
    <source>
        <dbReference type="ARBA" id="ARBA00022807"/>
    </source>
</evidence>
<dbReference type="PANTHER" id="PTHR47359">
    <property type="entry name" value="PEPTIDOGLYCAN DL-ENDOPEPTIDASE CWLO"/>
    <property type="match status" value="1"/>
</dbReference>
<evidence type="ECO:0000256" key="5">
    <source>
        <dbReference type="SAM" id="SignalP"/>
    </source>
</evidence>
<dbReference type="SUPFAM" id="SSF54001">
    <property type="entry name" value="Cysteine proteinases"/>
    <property type="match status" value="1"/>
</dbReference>
<name>A0A1H4T8G3_TSUTY</name>
<keyword evidence="5" id="KW-0732">Signal</keyword>
<evidence type="ECO:0000313" key="8">
    <source>
        <dbReference type="Proteomes" id="UP000182241"/>
    </source>
</evidence>
<gene>
    <name evidence="7" type="ORF">SAMN04489793_2519</name>
</gene>
<dbReference type="PROSITE" id="PS51935">
    <property type="entry name" value="NLPC_P60"/>
    <property type="match status" value="1"/>
</dbReference>
<organism evidence="7 8">
    <name type="scientific">Tsukamurella tyrosinosolvens</name>
    <dbReference type="NCBI Taxonomy" id="57704"/>
    <lineage>
        <taxon>Bacteria</taxon>
        <taxon>Bacillati</taxon>
        <taxon>Actinomycetota</taxon>
        <taxon>Actinomycetes</taxon>
        <taxon>Mycobacteriales</taxon>
        <taxon>Tsukamurellaceae</taxon>
        <taxon>Tsukamurella</taxon>
    </lineage>
</organism>
<dbReference type="STRING" id="57704.SAMN04489793_2519"/>
<dbReference type="RefSeq" id="WP_074850546.1">
    <property type="nucleotide sequence ID" value="NZ_CBDRGN010000001.1"/>
</dbReference>
<accession>A0A1H4T8G3</accession>
<reference evidence="8" key="1">
    <citation type="submission" date="2016-10" db="EMBL/GenBank/DDBJ databases">
        <authorList>
            <person name="Varghese N."/>
            <person name="Submissions S."/>
        </authorList>
    </citation>
    <scope>NUCLEOTIDE SEQUENCE [LARGE SCALE GENOMIC DNA]</scope>
    <source>
        <strain evidence="8">DSM 44234</strain>
    </source>
</reference>
<comment type="similarity">
    <text evidence="1">Belongs to the peptidase C40 family.</text>
</comment>
<dbReference type="InterPro" id="IPR051794">
    <property type="entry name" value="PG_Endopeptidase_C40"/>
</dbReference>
<dbReference type="EMBL" id="FNSA01000003">
    <property type="protein sequence ID" value="SEC52726.1"/>
    <property type="molecule type" value="Genomic_DNA"/>
</dbReference>